<name>A0A8J2KXY0_9HEXA</name>
<organism evidence="1 2">
    <name type="scientific">Allacma fusca</name>
    <dbReference type="NCBI Taxonomy" id="39272"/>
    <lineage>
        <taxon>Eukaryota</taxon>
        <taxon>Metazoa</taxon>
        <taxon>Ecdysozoa</taxon>
        <taxon>Arthropoda</taxon>
        <taxon>Hexapoda</taxon>
        <taxon>Collembola</taxon>
        <taxon>Symphypleona</taxon>
        <taxon>Sminthuridae</taxon>
        <taxon>Allacma</taxon>
    </lineage>
</organism>
<protein>
    <submittedName>
        <fullName evidence="1">Uncharacterized protein</fullName>
    </submittedName>
</protein>
<dbReference type="AlphaFoldDB" id="A0A8J2KXY0"/>
<feature type="non-terminal residue" evidence="1">
    <location>
        <position position="57"/>
    </location>
</feature>
<proteinExistence type="predicted"/>
<evidence type="ECO:0000313" key="1">
    <source>
        <dbReference type="EMBL" id="CAG7822938.1"/>
    </source>
</evidence>
<dbReference type="Proteomes" id="UP000708208">
    <property type="component" value="Unassembled WGS sequence"/>
</dbReference>
<feature type="non-terminal residue" evidence="1">
    <location>
        <position position="1"/>
    </location>
</feature>
<keyword evidence="2" id="KW-1185">Reference proteome</keyword>
<reference evidence="1" key="1">
    <citation type="submission" date="2021-06" db="EMBL/GenBank/DDBJ databases">
        <authorList>
            <person name="Hodson N. C."/>
            <person name="Mongue J. A."/>
            <person name="Jaron S. K."/>
        </authorList>
    </citation>
    <scope>NUCLEOTIDE SEQUENCE</scope>
</reference>
<dbReference type="EMBL" id="CAJVCH010527888">
    <property type="protein sequence ID" value="CAG7822938.1"/>
    <property type="molecule type" value="Genomic_DNA"/>
</dbReference>
<comment type="caution">
    <text evidence="1">The sequence shown here is derived from an EMBL/GenBank/DDBJ whole genome shotgun (WGS) entry which is preliminary data.</text>
</comment>
<evidence type="ECO:0000313" key="2">
    <source>
        <dbReference type="Proteomes" id="UP000708208"/>
    </source>
</evidence>
<accession>A0A8J2KXY0</accession>
<sequence length="57" mass="6428">NAKCKTELGRSPSWECAHLCLLKSLGVIANGKVIKAEWKTFVDKQFPESVREKLIPE</sequence>
<gene>
    <name evidence="1" type="ORF">AFUS01_LOCUS33178</name>
</gene>